<organism evidence="1 2">
    <name type="scientific">Pyrus ussuriensis x Pyrus communis</name>
    <dbReference type="NCBI Taxonomy" id="2448454"/>
    <lineage>
        <taxon>Eukaryota</taxon>
        <taxon>Viridiplantae</taxon>
        <taxon>Streptophyta</taxon>
        <taxon>Embryophyta</taxon>
        <taxon>Tracheophyta</taxon>
        <taxon>Spermatophyta</taxon>
        <taxon>Magnoliopsida</taxon>
        <taxon>eudicotyledons</taxon>
        <taxon>Gunneridae</taxon>
        <taxon>Pentapetalae</taxon>
        <taxon>rosids</taxon>
        <taxon>fabids</taxon>
        <taxon>Rosales</taxon>
        <taxon>Rosaceae</taxon>
        <taxon>Amygdaloideae</taxon>
        <taxon>Maleae</taxon>
        <taxon>Pyrus</taxon>
    </lineage>
</organism>
<dbReference type="EMBL" id="SMOL01000120">
    <property type="protein sequence ID" value="KAB2633077.1"/>
    <property type="molecule type" value="Genomic_DNA"/>
</dbReference>
<reference evidence="1 2" key="1">
    <citation type="submission" date="2019-09" db="EMBL/GenBank/DDBJ databases">
        <authorList>
            <person name="Ou C."/>
        </authorList>
    </citation>
    <scope>NUCLEOTIDE SEQUENCE [LARGE SCALE GENOMIC DNA]</scope>
    <source>
        <strain evidence="1">S2</strain>
        <tissue evidence="1">Leaf</tissue>
    </source>
</reference>
<dbReference type="Proteomes" id="UP000327157">
    <property type="component" value="Chromosome 6"/>
</dbReference>
<comment type="caution">
    <text evidence="1">The sequence shown here is derived from an EMBL/GenBank/DDBJ whole genome shotgun (WGS) entry which is preliminary data.</text>
</comment>
<evidence type="ECO:0000313" key="2">
    <source>
        <dbReference type="Proteomes" id="UP000327157"/>
    </source>
</evidence>
<reference evidence="2" key="2">
    <citation type="submission" date="2019-10" db="EMBL/GenBank/DDBJ databases">
        <title>A de novo genome assembly of a pear dwarfing rootstock.</title>
        <authorList>
            <person name="Wang F."/>
            <person name="Wang J."/>
            <person name="Li S."/>
            <person name="Zhang Y."/>
            <person name="Fang M."/>
            <person name="Ma L."/>
            <person name="Zhao Y."/>
            <person name="Jiang S."/>
        </authorList>
    </citation>
    <scope>NUCLEOTIDE SEQUENCE [LARGE SCALE GENOMIC DNA]</scope>
</reference>
<dbReference type="AlphaFoldDB" id="A0A5N5I1Q6"/>
<protein>
    <submittedName>
        <fullName evidence="1">Uncharacterized protein</fullName>
    </submittedName>
</protein>
<reference evidence="1 2" key="3">
    <citation type="submission" date="2019-11" db="EMBL/GenBank/DDBJ databases">
        <title>A de novo genome assembly of a pear dwarfing rootstock.</title>
        <authorList>
            <person name="Wang F."/>
            <person name="Wang J."/>
            <person name="Li S."/>
            <person name="Zhang Y."/>
            <person name="Fang M."/>
            <person name="Ma L."/>
            <person name="Zhao Y."/>
            <person name="Jiang S."/>
        </authorList>
    </citation>
    <scope>NUCLEOTIDE SEQUENCE [LARGE SCALE GENOMIC DNA]</scope>
    <source>
        <strain evidence="1">S2</strain>
        <tissue evidence="1">Leaf</tissue>
    </source>
</reference>
<gene>
    <name evidence="1" type="ORF">D8674_029324</name>
</gene>
<sequence>MKACPCLKRLVLKVNRPTCGERKEIAKVAKCPHDYLKVVEIVGYRAHACVIQHVMFLMESIVELGKMGTDGGREEPDLEAKAREHAMQHLKQRVPSTVEFVCL</sequence>
<dbReference type="OrthoDB" id="1166688at2759"/>
<evidence type="ECO:0000313" key="1">
    <source>
        <dbReference type="EMBL" id="KAB2633077.1"/>
    </source>
</evidence>
<proteinExistence type="predicted"/>
<accession>A0A5N5I1Q6</accession>
<name>A0A5N5I1Q6_9ROSA</name>
<keyword evidence="2" id="KW-1185">Reference proteome</keyword>